<sequence>MRRRPRKLVQIDLFPFLSLVLCVTGVQSVILFGQAALIPLAERQGFVTRSRASSDIHQIVVSDQSLLIPDRQLTLSILPKKKDSRWKETLTEYVDMLVAQQRSNAEAKRRLLIEVTFEPDAILRLRDTLQVLDELREKSAQQTGIPGFDIQYRIPERQP</sequence>
<evidence type="ECO:0000313" key="1">
    <source>
        <dbReference type="EMBL" id="ETW97188.1"/>
    </source>
</evidence>
<dbReference type="AlphaFoldDB" id="W4LGG3"/>
<reference evidence="1 2" key="1">
    <citation type="journal article" date="2014" name="Nature">
        <title>An environmental bacterial taxon with a large and distinct metabolic repertoire.</title>
        <authorList>
            <person name="Wilson M.C."/>
            <person name="Mori T."/>
            <person name="Ruckert C."/>
            <person name="Uria A.R."/>
            <person name="Helf M.J."/>
            <person name="Takada K."/>
            <person name="Gernert C."/>
            <person name="Steffens U.A."/>
            <person name="Heycke N."/>
            <person name="Schmitt S."/>
            <person name="Rinke C."/>
            <person name="Helfrich E.J."/>
            <person name="Brachmann A.O."/>
            <person name="Gurgui C."/>
            <person name="Wakimoto T."/>
            <person name="Kracht M."/>
            <person name="Crusemann M."/>
            <person name="Hentschel U."/>
            <person name="Abe I."/>
            <person name="Matsunaga S."/>
            <person name="Kalinowski J."/>
            <person name="Takeyama H."/>
            <person name="Piel J."/>
        </authorList>
    </citation>
    <scope>NUCLEOTIDE SEQUENCE [LARGE SCALE GENOMIC DNA]</scope>
    <source>
        <strain evidence="2">TSY1</strain>
    </source>
</reference>
<keyword evidence="2" id="KW-1185">Reference proteome</keyword>
<dbReference type="Proteomes" id="UP000019141">
    <property type="component" value="Unassembled WGS sequence"/>
</dbReference>
<proteinExistence type="predicted"/>
<organism evidence="1 2">
    <name type="scientific">Entotheonella factor</name>
    <dbReference type="NCBI Taxonomy" id="1429438"/>
    <lineage>
        <taxon>Bacteria</taxon>
        <taxon>Pseudomonadati</taxon>
        <taxon>Nitrospinota/Tectimicrobiota group</taxon>
        <taxon>Candidatus Tectimicrobiota</taxon>
        <taxon>Candidatus Entotheonellia</taxon>
        <taxon>Candidatus Entotheonellales</taxon>
        <taxon>Candidatus Entotheonellaceae</taxon>
        <taxon>Candidatus Entotheonella</taxon>
    </lineage>
</organism>
<evidence type="ECO:0000313" key="2">
    <source>
        <dbReference type="Proteomes" id="UP000019141"/>
    </source>
</evidence>
<protein>
    <submittedName>
        <fullName evidence="1">Uncharacterized protein</fullName>
    </submittedName>
</protein>
<dbReference type="EMBL" id="AZHW01000695">
    <property type="protein sequence ID" value="ETW97188.1"/>
    <property type="molecule type" value="Genomic_DNA"/>
</dbReference>
<gene>
    <name evidence="1" type="ORF">ETSY1_23655</name>
</gene>
<name>W4LGG3_ENTF1</name>
<dbReference type="HOGENOM" id="CLU_1657607_0_0_7"/>
<accession>W4LGG3</accession>
<comment type="caution">
    <text evidence="1">The sequence shown here is derived from an EMBL/GenBank/DDBJ whole genome shotgun (WGS) entry which is preliminary data.</text>
</comment>